<evidence type="ECO:0000313" key="3">
    <source>
        <dbReference type="Proteomes" id="UP001418222"/>
    </source>
</evidence>
<feature type="region of interest" description="Disordered" evidence="1">
    <location>
        <begin position="28"/>
        <end position="55"/>
    </location>
</feature>
<dbReference type="PANTHER" id="PTHR45950">
    <property type="entry name" value="HOMEOBOX-LEUCINE ZIPPER PROTEIN ATHB-14"/>
    <property type="match status" value="1"/>
</dbReference>
<reference evidence="2 3" key="1">
    <citation type="journal article" date="2022" name="Nat. Plants">
        <title>Genomes of leafy and leafless Platanthera orchids illuminate the evolution of mycoheterotrophy.</title>
        <authorList>
            <person name="Li M.H."/>
            <person name="Liu K.W."/>
            <person name="Li Z."/>
            <person name="Lu H.C."/>
            <person name="Ye Q.L."/>
            <person name="Zhang D."/>
            <person name="Wang J.Y."/>
            <person name="Li Y.F."/>
            <person name="Zhong Z.M."/>
            <person name="Liu X."/>
            <person name="Yu X."/>
            <person name="Liu D.K."/>
            <person name="Tu X.D."/>
            <person name="Liu B."/>
            <person name="Hao Y."/>
            <person name="Liao X.Y."/>
            <person name="Jiang Y.T."/>
            <person name="Sun W.H."/>
            <person name="Chen J."/>
            <person name="Chen Y.Q."/>
            <person name="Ai Y."/>
            <person name="Zhai J.W."/>
            <person name="Wu S.S."/>
            <person name="Zhou Z."/>
            <person name="Hsiao Y.Y."/>
            <person name="Wu W.L."/>
            <person name="Chen Y.Y."/>
            <person name="Lin Y.F."/>
            <person name="Hsu J.L."/>
            <person name="Li C.Y."/>
            <person name="Wang Z.W."/>
            <person name="Zhao X."/>
            <person name="Zhong W.Y."/>
            <person name="Ma X.K."/>
            <person name="Ma L."/>
            <person name="Huang J."/>
            <person name="Chen G.Z."/>
            <person name="Huang M.Z."/>
            <person name="Huang L."/>
            <person name="Peng D.H."/>
            <person name="Luo Y.B."/>
            <person name="Zou S.Q."/>
            <person name="Chen S.P."/>
            <person name="Lan S."/>
            <person name="Tsai W.C."/>
            <person name="Van de Peer Y."/>
            <person name="Liu Z.J."/>
        </authorList>
    </citation>
    <scope>NUCLEOTIDE SEQUENCE [LARGE SCALE GENOMIC DNA]</scope>
    <source>
        <strain evidence="2">Lor287</strain>
    </source>
</reference>
<evidence type="ECO:0000313" key="2">
    <source>
        <dbReference type="EMBL" id="KAK8918877.1"/>
    </source>
</evidence>
<dbReference type="PANTHER" id="PTHR45950:SF7">
    <property type="entry name" value="HOMEOBOX-LEUCINE ZIPPER PROTEIN ATHB-14"/>
    <property type="match status" value="1"/>
</dbReference>
<comment type="caution">
    <text evidence="2">The sequence shown here is derived from an EMBL/GenBank/DDBJ whole genome shotgun (WGS) entry which is preliminary data.</text>
</comment>
<organism evidence="2 3">
    <name type="scientific">Platanthera zijinensis</name>
    <dbReference type="NCBI Taxonomy" id="2320716"/>
    <lineage>
        <taxon>Eukaryota</taxon>
        <taxon>Viridiplantae</taxon>
        <taxon>Streptophyta</taxon>
        <taxon>Embryophyta</taxon>
        <taxon>Tracheophyta</taxon>
        <taxon>Spermatophyta</taxon>
        <taxon>Magnoliopsida</taxon>
        <taxon>Liliopsida</taxon>
        <taxon>Asparagales</taxon>
        <taxon>Orchidaceae</taxon>
        <taxon>Orchidoideae</taxon>
        <taxon>Orchideae</taxon>
        <taxon>Orchidinae</taxon>
        <taxon>Platanthera</taxon>
    </lineage>
</organism>
<evidence type="ECO:0000256" key="1">
    <source>
        <dbReference type="SAM" id="MobiDB-lite"/>
    </source>
</evidence>
<keyword evidence="3" id="KW-1185">Reference proteome</keyword>
<dbReference type="Proteomes" id="UP001418222">
    <property type="component" value="Unassembled WGS sequence"/>
</dbReference>
<proteinExistence type="predicted"/>
<keyword evidence="2" id="KW-0371">Homeobox</keyword>
<dbReference type="InterPro" id="IPR044830">
    <property type="entry name" value="HD-Zip_III"/>
</dbReference>
<gene>
    <name evidence="2" type="primary">HOX32</name>
    <name evidence="2" type="ORF">KSP39_PZI022036</name>
</gene>
<protein>
    <submittedName>
        <fullName evidence="2">Homeobox-leucine zipper protein HOX32</fullName>
    </submittedName>
</protein>
<accession>A0AAP0AXU6</accession>
<dbReference type="EMBL" id="JBBWWQ010000019">
    <property type="protein sequence ID" value="KAK8918877.1"/>
    <property type="molecule type" value="Genomic_DNA"/>
</dbReference>
<keyword evidence="2" id="KW-0238">DNA-binding</keyword>
<name>A0AAP0AXU6_9ASPA</name>
<dbReference type="AlphaFoldDB" id="A0AAP0AXU6"/>
<feature type="compositionally biased region" description="Basic and acidic residues" evidence="1">
    <location>
        <begin position="44"/>
        <end position="55"/>
    </location>
</feature>
<sequence>MTVSVAVIGDTVHGYGRVEDPTRACQREKRARKKEGWNPAADGASEHQSEDRDRIRGENSFAKLSIRLVFHGAKADFKGNDSQLEHVKLFFLCIGKPSPASVRCREKQRKESFRLQTVNRKLTAMNKLMMEENDRLQKQVSQLVYENGYMCQQVHTIAIDLFRIHGSALSKISPIWFFVGYSIVEHDPEAGRLKLQFARFPGPRFSGGPRHRR</sequence>
<dbReference type="GO" id="GO:0003700">
    <property type="term" value="F:DNA-binding transcription factor activity"/>
    <property type="evidence" value="ECO:0007669"/>
    <property type="project" value="InterPro"/>
</dbReference>
<dbReference type="GO" id="GO:0003677">
    <property type="term" value="F:DNA binding"/>
    <property type="evidence" value="ECO:0007669"/>
    <property type="project" value="UniProtKB-KW"/>
</dbReference>
<dbReference type="CDD" id="cd14686">
    <property type="entry name" value="bZIP"/>
    <property type="match status" value="1"/>
</dbReference>